<gene>
    <name evidence="1" type="ORF">MNBD_NITROSPINAE02-1</name>
</gene>
<feature type="non-terminal residue" evidence="1">
    <location>
        <position position="33"/>
    </location>
</feature>
<proteinExistence type="predicted"/>
<organism evidence="1">
    <name type="scientific">hydrothermal vent metagenome</name>
    <dbReference type="NCBI Taxonomy" id="652676"/>
    <lineage>
        <taxon>unclassified sequences</taxon>
        <taxon>metagenomes</taxon>
        <taxon>ecological metagenomes</taxon>
    </lineage>
</organism>
<accession>A0A3B1C595</accession>
<reference evidence="1" key="1">
    <citation type="submission" date="2018-06" db="EMBL/GenBank/DDBJ databases">
        <authorList>
            <person name="Zhirakovskaya E."/>
        </authorList>
    </citation>
    <scope>NUCLEOTIDE SEQUENCE</scope>
</reference>
<sequence length="33" mass="3832">MKLRKEMIDYLAHRLVDDLGEKELLDVGDEVMG</sequence>
<protein>
    <submittedName>
        <fullName evidence="1">Uncharacterized protein</fullName>
    </submittedName>
</protein>
<dbReference type="EMBL" id="UOGE01000109">
    <property type="protein sequence ID" value="VAX25686.1"/>
    <property type="molecule type" value="Genomic_DNA"/>
</dbReference>
<dbReference type="AlphaFoldDB" id="A0A3B1C595"/>
<evidence type="ECO:0000313" key="1">
    <source>
        <dbReference type="EMBL" id="VAX25686.1"/>
    </source>
</evidence>
<name>A0A3B1C595_9ZZZZ</name>